<evidence type="ECO:0000259" key="2">
    <source>
        <dbReference type="Pfam" id="PF13628"/>
    </source>
</evidence>
<dbReference type="PANTHER" id="PTHR38593">
    <property type="entry name" value="BLR2558 PROTEIN"/>
    <property type="match status" value="1"/>
</dbReference>
<dbReference type="Gene3D" id="1.20.1260.10">
    <property type="match status" value="1"/>
</dbReference>
<dbReference type="InterPro" id="IPR025419">
    <property type="entry name" value="DUF4142"/>
</dbReference>
<reference evidence="3 4" key="1">
    <citation type="submission" date="2020-04" db="EMBL/GenBank/DDBJ databases">
        <authorList>
            <person name="Yin C."/>
        </authorList>
    </citation>
    <scope>NUCLEOTIDE SEQUENCE [LARGE SCALE GENOMIC DNA]</scope>
    <source>
        <strain evidence="3 4">Ae27</strain>
    </source>
</reference>
<accession>A0A847RRV8</accession>
<dbReference type="PROSITE" id="PS51257">
    <property type="entry name" value="PROKAR_LIPOPROTEIN"/>
    <property type="match status" value="1"/>
</dbReference>
<evidence type="ECO:0000313" key="4">
    <source>
        <dbReference type="Proteomes" id="UP000570474"/>
    </source>
</evidence>
<proteinExistence type="predicted"/>
<name>A0A847RRV8_9BACT</name>
<feature type="signal peptide" evidence="1">
    <location>
        <begin position="1"/>
        <end position="24"/>
    </location>
</feature>
<dbReference type="Proteomes" id="UP000570474">
    <property type="component" value="Unassembled WGS sequence"/>
</dbReference>
<keyword evidence="4" id="KW-1185">Reference proteome</keyword>
<dbReference type="InterPro" id="IPR012347">
    <property type="entry name" value="Ferritin-like"/>
</dbReference>
<keyword evidence="1" id="KW-0732">Signal</keyword>
<evidence type="ECO:0000313" key="3">
    <source>
        <dbReference type="EMBL" id="NLR68390.1"/>
    </source>
</evidence>
<dbReference type="AlphaFoldDB" id="A0A847RRV8"/>
<sequence length="189" mass="20756">MKKVTLLATAVLGAWMLSSCNNNARNPQNEKPVDSAQDINETVKPVDNNSSEFAVKAANGGMMEVEMGKLAQEKAVNPRVKAFAAMMVSDHSKANGELKELAGKKNITLPAELSTETKDHMDKLSKKTGKDFDKDYMDMMVDDHDKDVKEFDKAANNLEDADLKSWASKTLPTLRTHQDSAKAIKSALK</sequence>
<dbReference type="PANTHER" id="PTHR38593:SF1">
    <property type="entry name" value="BLR2558 PROTEIN"/>
    <property type="match status" value="1"/>
</dbReference>
<protein>
    <submittedName>
        <fullName evidence="3">DUF4142 domain-containing protein</fullName>
    </submittedName>
</protein>
<dbReference type="EMBL" id="JABAIA010000003">
    <property type="protein sequence ID" value="NLR68390.1"/>
    <property type="molecule type" value="Genomic_DNA"/>
</dbReference>
<dbReference type="Pfam" id="PF13628">
    <property type="entry name" value="DUF4142"/>
    <property type="match status" value="1"/>
</dbReference>
<dbReference type="RefSeq" id="WP_168874307.1">
    <property type="nucleotide sequence ID" value="NZ_JABAIA010000003.1"/>
</dbReference>
<evidence type="ECO:0000256" key="1">
    <source>
        <dbReference type="SAM" id="SignalP"/>
    </source>
</evidence>
<feature type="chain" id="PRO_5032311238" evidence="1">
    <location>
        <begin position="25"/>
        <end position="189"/>
    </location>
</feature>
<feature type="domain" description="DUF4142" evidence="2">
    <location>
        <begin position="50"/>
        <end position="184"/>
    </location>
</feature>
<organism evidence="3 4">
    <name type="scientific">Chitinophaga varians</name>
    <dbReference type="NCBI Taxonomy" id="2202339"/>
    <lineage>
        <taxon>Bacteria</taxon>
        <taxon>Pseudomonadati</taxon>
        <taxon>Bacteroidota</taxon>
        <taxon>Chitinophagia</taxon>
        <taxon>Chitinophagales</taxon>
        <taxon>Chitinophagaceae</taxon>
        <taxon>Chitinophaga</taxon>
    </lineage>
</organism>
<gene>
    <name evidence="3" type="ORF">HGH92_29050</name>
</gene>
<comment type="caution">
    <text evidence="3">The sequence shown here is derived from an EMBL/GenBank/DDBJ whole genome shotgun (WGS) entry which is preliminary data.</text>
</comment>